<dbReference type="EMBL" id="KQ978010">
    <property type="protein sequence ID" value="KYM98121.1"/>
    <property type="molecule type" value="Genomic_DNA"/>
</dbReference>
<dbReference type="AlphaFoldDB" id="A0A151ICQ5"/>
<protein>
    <recommendedName>
        <fullName evidence="3">DUF4218 domain-containing protein</fullName>
    </recommendedName>
</protein>
<sequence>NSQEHNQVKNVKHNEILEQDYDTNKEITFDNTIDNDTISSDNEHIKNQSSLLLSCDLKNGINDIEDESTSHSNLPQLIKYWAVVKHNNITHSVLTDLLHILHDFHPELPLDSRTLLQTPLKLDTGEYCHIGLIQNLQHISKFYVGNTIKLSFNMKGLPLFNSTNKHLWPILDLIKNMQMPPFVIGVFYGQSKPYPLHLYLKDFIEELSFLLENGLKTNDRYFNIRIHSFICDAPTRAYIKQIKSHNVYSCCERCEEEGEYFEGRIILRGTNAIKRTDESFLLQLDGDHHIDTSPLLQLKCGMVTQFPLDYMHAVCLGVTKKLLNTWISGKGNVRLCYRLIDLVSKNLVAFNSFMPSEFNRKPRSLTELCRRKATELRSFLIYLGPVVLGSVLDIAIYEHFLLFHTAMSILLSKININNLGLPLAHKLLETFVNHAEQIYGPKFLVYNVHILCHLTNDAEIYGSLDNCSCFPFENNLGSLKKLIKSSRKPLEQVCRRIHERFLTNDYYRESNNLILKHFIEHHNGPILININVLKQFKKISNINYILCIHSHCIADSYFLSRGRSAIPTYYFVFRLYFLDKSRK</sequence>
<evidence type="ECO:0000313" key="2">
    <source>
        <dbReference type="Proteomes" id="UP000078542"/>
    </source>
</evidence>
<accession>A0A151ICQ5</accession>
<keyword evidence="2" id="KW-1185">Reference proteome</keyword>
<evidence type="ECO:0000313" key="1">
    <source>
        <dbReference type="EMBL" id="KYM98121.1"/>
    </source>
</evidence>
<gene>
    <name evidence="1" type="ORF">ALC62_11183</name>
</gene>
<dbReference type="PANTHER" id="PTHR33053:SF24">
    <property type="entry name" value="TRANSPOSASE DOMAIN-CONTAINING PROTEIN"/>
    <property type="match status" value="1"/>
</dbReference>
<evidence type="ECO:0008006" key="3">
    <source>
        <dbReference type="Google" id="ProtNLM"/>
    </source>
</evidence>
<dbReference type="PANTHER" id="PTHR33053">
    <property type="entry name" value="PROTEIN, PUTATIVE-RELATED"/>
    <property type="match status" value="1"/>
</dbReference>
<reference evidence="1 2" key="1">
    <citation type="submission" date="2016-03" db="EMBL/GenBank/DDBJ databases">
        <title>Cyphomyrmex costatus WGS genome.</title>
        <authorList>
            <person name="Nygaard S."/>
            <person name="Hu H."/>
            <person name="Boomsma J."/>
            <person name="Zhang G."/>
        </authorList>
    </citation>
    <scope>NUCLEOTIDE SEQUENCE [LARGE SCALE GENOMIC DNA]</scope>
    <source>
        <strain evidence="1">MS0001</strain>
        <tissue evidence="1">Whole body</tissue>
    </source>
</reference>
<feature type="non-terminal residue" evidence="1">
    <location>
        <position position="1"/>
    </location>
</feature>
<proteinExistence type="predicted"/>
<name>A0A151ICQ5_9HYME</name>
<dbReference type="STRING" id="456900.A0A151ICQ5"/>
<organism evidence="1 2">
    <name type="scientific">Cyphomyrmex costatus</name>
    <dbReference type="NCBI Taxonomy" id="456900"/>
    <lineage>
        <taxon>Eukaryota</taxon>
        <taxon>Metazoa</taxon>
        <taxon>Ecdysozoa</taxon>
        <taxon>Arthropoda</taxon>
        <taxon>Hexapoda</taxon>
        <taxon>Insecta</taxon>
        <taxon>Pterygota</taxon>
        <taxon>Neoptera</taxon>
        <taxon>Endopterygota</taxon>
        <taxon>Hymenoptera</taxon>
        <taxon>Apocrita</taxon>
        <taxon>Aculeata</taxon>
        <taxon>Formicoidea</taxon>
        <taxon>Formicidae</taxon>
        <taxon>Myrmicinae</taxon>
        <taxon>Cyphomyrmex</taxon>
    </lineage>
</organism>
<dbReference type="Proteomes" id="UP000078542">
    <property type="component" value="Unassembled WGS sequence"/>
</dbReference>